<evidence type="ECO:0000313" key="1">
    <source>
        <dbReference type="EMBL" id="EFX85281.1"/>
    </source>
</evidence>
<keyword evidence="2" id="KW-1185">Reference proteome</keyword>
<sequence>MSSKFITDKPASIFSVIKTAWTIRQCAVVLQPVSSSAVDSLVTVQMVKGVIKSSSAISMSLWCLHYPGVIDHATLPSELKMPVHLSKCRASCASLPVPSRTSRPMHQQKNMNYLSNFYFFRKIAEIKAILFYLTPYLLACNNHASCCSQMVKGVRRKVQPLHAGCGASVIQK</sequence>
<name>E9G4E2_DAPPU</name>
<proteinExistence type="predicted"/>
<gene>
    <name evidence="1" type="ORF">DAPPUDRAFT_313992</name>
</gene>
<dbReference type="Proteomes" id="UP000000305">
    <property type="component" value="Unassembled WGS sequence"/>
</dbReference>
<dbReference type="HOGENOM" id="CLU_1556815_0_0_1"/>
<organism evidence="1 2">
    <name type="scientific">Daphnia pulex</name>
    <name type="common">Water flea</name>
    <dbReference type="NCBI Taxonomy" id="6669"/>
    <lineage>
        <taxon>Eukaryota</taxon>
        <taxon>Metazoa</taxon>
        <taxon>Ecdysozoa</taxon>
        <taxon>Arthropoda</taxon>
        <taxon>Crustacea</taxon>
        <taxon>Branchiopoda</taxon>
        <taxon>Diplostraca</taxon>
        <taxon>Cladocera</taxon>
        <taxon>Anomopoda</taxon>
        <taxon>Daphniidae</taxon>
        <taxon>Daphnia</taxon>
    </lineage>
</organism>
<evidence type="ECO:0000313" key="2">
    <source>
        <dbReference type="Proteomes" id="UP000000305"/>
    </source>
</evidence>
<protein>
    <submittedName>
        <fullName evidence="1">Uncharacterized protein</fullName>
    </submittedName>
</protein>
<dbReference type="EMBL" id="GL732532">
    <property type="protein sequence ID" value="EFX85281.1"/>
    <property type="molecule type" value="Genomic_DNA"/>
</dbReference>
<reference evidence="1 2" key="1">
    <citation type="journal article" date="2011" name="Science">
        <title>The ecoresponsive genome of Daphnia pulex.</title>
        <authorList>
            <person name="Colbourne J.K."/>
            <person name="Pfrender M.E."/>
            <person name="Gilbert D."/>
            <person name="Thomas W.K."/>
            <person name="Tucker A."/>
            <person name="Oakley T.H."/>
            <person name="Tokishita S."/>
            <person name="Aerts A."/>
            <person name="Arnold G.J."/>
            <person name="Basu M.K."/>
            <person name="Bauer D.J."/>
            <person name="Caceres C.E."/>
            <person name="Carmel L."/>
            <person name="Casola C."/>
            <person name="Choi J.H."/>
            <person name="Detter J.C."/>
            <person name="Dong Q."/>
            <person name="Dusheyko S."/>
            <person name="Eads B.D."/>
            <person name="Frohlich T."/>
            <person name="Geiler-Samerotte K.A."/>
            <person name="Gerlach D."/>
            <person name="Hatcher P."/>
            <person name="Jogdeo S."/>
            <person name="Krijgsveld J."/>
            <person name="Kriventseva E.V."/>
            <person name="Kultz D."/>
            <person name="Laforsch C."/>
            <person name="Lindquist E."/>
            <person name="Lopez J."/>
            <person name="Manak J.R."/>
            <person name="Muller J."/>
            <person name="Pangilinan J."/>
            <person name="Patwardhan R.P."/>
            <person name="Pitluck S."/>
            <person name="Pritham E.J."/>
            <person name="Rechtsteiner A."/>
            <person name="Rho M."/>
            <person name="Rogozin I.B."/>
            <person name="Sakarya O."/>
            <person name="Salamov A."/>
            <person name="Schaack S."/>
            <person name="Shapiro H."/>
            <person name="Shiga Y."/>
            <person name="Skalitzky C."/>
            <person name="Smith Z."/>
            <person name="Souvorov A."/>
            <person name="Sung W."/>
            <person name="Tang Z."/>
            <person name="Tsuchiya D."/>
            <person name="Tu H."/>
            <person name="Vos H."/>
            <person name="Wang M."/>
            <person name="Wolf Y.I."/>
            <person name="Yamagata H."/>
            <person name="Yamada T."/>
            <person name="Ye Y."/>
            <person name="Shaw J.R."/>
            <person name="Andrews J."/>
            <person name="Crease T.J."/>
            <person name="Tang H."/>
            <person name="Lucas S.M."/>
            <person name="Robertson H.M."/>
            <person name="Bork P."/>
            <person name="Koonin E.V."/>
            <person name="Zdobnov E.M."/>
            <person name="Grigoriev I.V."/>
            <person name="Lynch M."/>
            <person name="Boore J.L."/>
        </authorList>
    </citation>
    <scope>NUCLEOTIDE SEQUENCE [LARGE SCALE GENOMIC DNA]</scope>
</reference>
<dbReference type="AlphaFoldDB" id="E9G4E2"/>
<dbReference type="KEGG" id="dpx:DAPPUDRAFT_313992"/>
<accession>E9G4E2</accession>
<dbReference type="InParanoid" id="E9G4E2"/>